<organism evidence="4 5">
    <name type="scientific">Pararge aegeria aegeria</name>
    <dbReference type="NCBI Taxonomy" id="348720"/>
    <lineage>
        <taxon>Eukaryota</taxon>
        <taxon>Metazoa</taxon>
        <taxon>Ecdysozoa</taxon>
        <taxon>Arthropoda</taxon>
        <taxon>Hexapoda</taxon>
        <taxon>Insecta</taxon>
        <taxon>Pterygota</taxon>
        <taxon>Neoptera</taxon>
        <taxon>Endopterygota</taxon>
        <taxon>Lepidoptera</taxon>
        <taxon>Glossata</taxon>
        <taxon>Ditrysia</taxon>
        <taxon>Papilionoidea</taxon>
        <taxon>Nymphalidae</taxon>
        <taxon>Satyrinae</taxon>
        <taxon>Satyrini</taxon>
        <taxon>Parargina</taxon>
        <taxon>Pararge</taxon>
    </lineage>
</organism>
<evidence type="ECO:0000313" key="4">
    <source>
        <dbReference type="EMBL" id="CAH2268647.1"/>
    </source>
</evidence>
<dbReference type="InterPro" id="IPR001611">
    <property type="entry name" value="Leu-rich_rpt"/>
</dbReference>
<dbReference type="GO" id="GO:0006913">
    <property type="term" value="P:nucleocytoplasmic transport"/>
    <property type="evidence" value="ECO:0007669"/>
    <property type="project" value="TreeGrafter"/>
</dbReference>
<comment type="caution">
    <text evidence="4">The sequence shown here is derived from an EMBL/GenBank/DDBJ whole genome shotgun (WGS) entry which is preliminary data.</text>
</comment>
<keyword evidence="3" id="KW-0677">Repeat</keyword>
<dbReference type="InterPro" id="IPR027038">
    <property type="entry name" value="RanGap"/>
</dbReference>
<dbReference type="OrthoDB" id="8436363at2759"/>
<dbReference type="GO" id="GO:0048471">
    <property type="term" value="C:perinuclear region of cytoplasm"/>
    <property type="evidence" value="ECO:0007669"/>
    <property type="project" value="TreeGrafter"/>
</dbReference>
<reference evidence="4" key="1">
    <citation type="submission" date="2022-03" db="EMBL/GenBank/DDBJ databases">
        <authorList>
            <person name="Lindestad O."/>
        </authorList>
    </citation>
    <scope>NUCLEOTIDE SEQUENCE</scope>
</reference>
<dbReference type="PANTHER" id="PTHR24113">
    <property type="entry name" value="RAN GTPASE-ACTIVATING PROTEIN 1"/>
    <property type="match status" value="1"/>
</dbReference>
<keyword evidence="5" id="KW-1185">Reference proteome</keyword>
<dbReference type="GO" id="GO:0005096">
    <property type="term" value="F:GTPase activator activity"/>
    <property type="evidence" value="ECO:0007669"/>
    <property type="project" value="UniProtKB-KW"/>
</dbReference>
<dbReference type="SUPFAM" id="SSF52047">
    <property type="entry name" value="RNI-like"/>
    <property type="match status" value="1"/>
</dbReference>
<dbReference type="GO" id="GO:0005829">
    <property type="term" value="C:cytosol"/>
    <property type="evidence" value="ECO:0007669"/>
    <property type="project" value="TreeGrafter"/>
</dbReference>
<proteinExistence type="predicted"/>
<dbReference type="EMBL" id="CAKXAJ010026455">
    <property type="protein sequence ID" value="CAH2268647.1"/>
    <property type="molecule type" value="Genomic_DNA"/>
</dbReference>
<dbReference type="SMART" id="SM00368">
    <property type="entry name" value="LRR_RI"/>
    <property type="match status" value="3"/>
</dbReference>
<keyword evidence="1" id="KW-0343">GTPase activation</keyword>
<name>A0A8S4SNV0_9NEOP</name>
<dbReference type="InterPro" id="IPR032675">
    <property type="entry name" value="LRR_dom_sf"/>
</dbReference>
<dbReference type="AlphaFoldDB" id="A0A8S4SNV0"/>
<dbReference type="Pfam" id="PF13516">
    <property type="entry name" value="LRR_6"/>
    <property type="match status" value="5"/>
</dbReference>
<evidence type="ECO:0000256" key="2">
    <source>
        <dbReference type="ARBA" id="ARBA00022614"/>
    </source>
</evidence>
<gene>
    <name evidence="4" type="primary">jg8653</name>
    <name evidence="4" type="ORF">PAEG_LOCUS26978</name>
</gene>
<dbReference type="PANTHER" id="PTHR24113:SF12">
    <property type="entry name" value="RAN GTPASE-ACTIVATING PROTEIN 1"/>
    <property type="match status" value="1"/>
</dbReference>
<accession>A0A8S4SNV0</accession>
<evidence type="ECO:0000256" key="1">
    <source>
        <dbReference type="ARBA" id="ARBA00022468"/>
    </source>
</evidence>
<dbReference type="Gene3D" id="3.80.10.10">
    <property type="entry name" value="Ribonuclease Inhibitor"/>
    <property type="match status" value="1"/>
</dbReference>
<dbReference type="Proteomes" id="UP000838756">
    <property type="component" value="Unassembled WGS sequence"/>
</dbReference>
<sequence length="245" mass="26522">MSSSQYIKGNTLATSGAIINVDRLVNFLKSNTNITRLILRYSKINYEGIKELAKLAHLTSLDLSCNCVGTEGAKILASGNLINLTSLDLGGNEIGDEGVEALASGNLTSLTELKLYDNKIGDRGAKALASGNLQKLILLSLGWNEISNEGAEALAASGNLKNLITLKVYDNSINYRDVQTLASGNLVRLTSLIYNYCSIDETLPKNVLPQLKRKCNKRKIGEEPDSKLSEVQTSLHFDSKGFKAI</sequence>
<dbReference type="GO" id="GO:0005634">
    <property type="term" value="C:nucleus"/>
    <property type="evidence" value="ECO:0007669"/>
    <property type="project" value="TreeGrafter"/>
</dbReference>
<evidence type="ECO:0000313" key="5">
    <source>
        <dbReference type="Proteomes" id="UP000838756"/>
    </source>
</evidence>
<evidence type="ECO:0000256" key="3">
    <source>
        <dbReference type="ARBA" id="ARBA00022737"/>
    </source>
</evidence>
<dbReference type="GO" id="GO:0031267">
    <property type="term" value="F:small GTPase binding"/>
    <property type="evidence" value="ECO:0007669"/>
    <property type="project" value="TreeGrafter"/>
</dbReference>
<keyword evidence="2" id="KW-0433">Leucine-rich repeat</keyword>
<protein>
    <submittedName>
        <fullName evidence="4">Jg8653 protein</fullName>
    </submittedName>
</protein>